<name>A0ABM0JUM1_APLCA</name>
<dbReference type="Proteomes" id="UP000694888">
    <property type="component" value="Unplaced"/>
</dbReference>
<evidence type="ECO:0000313" key="4">
    <source>
        <dbReference type="RefSeq" id="XP_005101884.1"/>
    </source>
</evidence>
<gene>
    <name evidence="4" type="primary">LOC101855576</name>
</gene>
<keyword evidence="2" id="KW-0812">Transmembrane</keyword>
<dbReference type="GeneID" id="101855576"/>
<accession>A0ABM0JUM1</accession>
<keyword evidence="3" id="KW-1185">Reference proteome</keyword>
<evidence type="ECO:0000313" key="3">
    <source>
        <dbReference type="Proteomes" id="UP000694888"/>
    </source>
</evidence>
<keyword evidence="2" id="KW-1133">Transmembrane helix</keyword>
<reference evidence="4" key="1">
    <citation type="submission" date="2025-08" db="UniProtKB">
        <authorList>
            <consortium name="RefSeq"/>
        </authorList>
    </citation>
    <scope>IDENTIFICATION</scope>
</reference>
<feature type="region of interest" description="Disordered" evidence="1">
    <location>
        <begin position="1"/>
        <end position="20"/>
    </location>
</feature>
<proteinExistence type="predicted"/>
<organism evidence="3 4">
    <name type="scientific">Aplysia californica</name>
    <name type="common">California sea hare</name>
    <dbReference type="NCBI Taxonomy" id="6500"/>
    <lineage>
        <taxon>Eukaryota</taxon>
        <taxon>Metazoa</taxon>
        <taxon>Spiralia</taxon>
        <taxon>Lophotrochozoa</taxon>
        <taxon>Mollusca</taxon>
        <taxon>Gastropoda</taxon>
        <taxon>Heterobranchia</taxon>
        <taxon>Euthyneura</taxon>
        <taxon>Tectipleura</taxon>
        <taxon>Aplysiida</taxon>
        <taxon>Aplysioidea</taxon>
        <taxon>Aplysiidae</taxon>
        <taxon>Aplysia</taxon>
    </lineage>
</organism>
<protein>
    <submittedName>
        <fullName evidence="4">Uncharacterized protein LOC101855576</fullName>
    </submittedName>
</protein>
<evidence type="ECO:0000256" key="1">
    <source>
        <dbReference type="SAM" id="MobiDB-lite"/>
    </source>
</evidence>
<feature type="transmembrane region" description="Helical" evidence="2">
    <location>
        <begin position="90"/>
        <end position="113"/>
    </location>
</feature>
<keyword evidence="2" id="KW-0472">Membrane</keyword>
<dbReference type="RefSeq" id="XP_005101884.1">
    <property type="nucleotide sequence ID" value="XM_005101827.3"/>
</dbReference>
<sequence length="280" mass="32073">MGRLQQQLFHRSRDAPVQPPAPWMAWKSARQLDLQTDLHSANASVFRTPRGFFWTSNTDNSPDVGEKLPKIAQPTSVYPKIPQSHGFMPLSSMVIFVYFLGVPLLVLLLYILWSGCQALIMWVEMDPGYEEENDVLDDKEKAEVLDTLTHVAPILTKLPPDFTFPPYCERHKEEILDDQSDVLRSSNGSLISLPNVCKFFCICSCKRPEKKPNGMSSRLLFAPKDKQRRQEASRGKLNPYRYVMPYRAPTKQSTSKLLTTTGDYLKNNDRVRQFFEVEAV</sequence>
<evidence type="ECO:0000256" key="2">
    <source>
        <dbReference type="SAM" id="Phobius"/>
    </source>
</evidence>